<dbReference type="InterPro" id="IPR005297">
    <property type="entry name" value="Lipoprotein_repeat"/>
</dbReference>
<feature type="chain" id="PRO_5046393028" description="Lipoprotein with Yx(FWY)xxD motif" evidence="1">
    <location>
        <begin position="20"/>
        <end position="122"/>
    </location>
</feature>
<gene>
    <name evidence="2" type="ORF">RM190_08075</name>
</gene>
<evidence type="ECO:0000313" key="3">
    <source>
        <dbReference type="Proteomes" id="UP001251085"/>
    </source>
</evidence>
<dbReference type="Pfam" id="PF03640">
    <property type="entry name" value="Lipoprotein_15"/>
    <property type="match status" value="2"/>
</dbReference>
<keyword evidence="3" id="KW-1185">Reference proteome</keyword>
<organism evidence="2 3">
    <name type="scientific">Paracoccus broussonetiae</name>
    <dbReference type="NCBI Taxonomy" id="3075834"/>
    <lineage>
        <taxon>Bacteria</taxon>
        <taxon>Pseudomonadati</taxon>
        <taxon>Pseudomonadota</taxon>
        <taxon>Alphaproteobacteria</taxon>
        <taxon>Rhodobacterales</taxon>
        <taxon>Paracoccaceae</taxon>
        <taxon>Paracoccus</taxon>
    </lineage>
</organism>
<dbReference type="Proteomes" id="UP001251085">
    <property type="component" value="Unassembled WGS sequence"/>
</dbReference>
<dbReference type="PANTHER" id="PTHR39335">
    <property type="entry name" value="BLL4220 PROTEIN"/>
    <property type="match status" value="1"/>
</dbReference>
<reference evidence="3" key="1">
    <citation type="submission" date="2023-07" db="EMBL/GenBank/DDBJ databases">
        <title>Characterization of two Paracoccaceae strains isolated from Phycosphere and proposal of Xinfangfangia lacusdiani sp. nov.</title>
        <authorList>
            <person name="Deng Y."/>
            <person name="Zhang Y.Q."/>
        </authorList>
    </citation>
    <scope>NUCLEOTIDE SEQUENCE [LARGE SCALE GENOMIC DNA]</scope>
    <source>
        <strain evidence="3">CPCC 101403</strain>
    </source>
</reference>
<dbReference type="InterPro" id="IPR014558">
    <property type="entry name" value="UCP029720"/>
</dbReference>
<dbReference type="EMBL" id="JAVRQI010000005">
    <property type="protein sequence ID" value="MDT1061810.1"/>
    <property type="molecule type" value="Genomic_DNA"/>
</dbReference>
<dbReference type="PIRSF" id="PIRSF029720">
    <property type="entry name" value="UCP029720"/>
    <property type="match status" value="1"/>
</dbReference>
<accession>A0ABU3ECE1</accession>
<keyword evidence="1" id="KW-0732">Signal</keyword>
<evidence type="ECO:0008006" key="4">
    <source>
        <dbReference type="Google" id="ProtNLM"/>
    </source>
</evidence>
<feature type="signal peptide" evidence="1">
    <location>
        <begin position="1"/>
        <end position="19"/>
    </location>
</feature>
<evidence type="ECO:0000313" key="2">
    <source>
        <dbReference type="EMBL" id="MDT1061810.1"/>
    </source>
</evidence>
<name>A0ABU3ECE1_9RHOB</name>
<dbReference type="PANTHER" id="PTHR39335:SF1">
    <property type="entry name" value="BLL4220 PROTEIN"/>
    <property type="match status" value="1"/>
</dbReference>
<proteinExistence type="predicted"/>
<sequence>MKTLMILAALALSAAPALAQPTMVAKTASGEVLVDAKGMTLYTFDKDGGGASACVGECAVNWPPLPAASDAKAEGDFAPVARADGSAQWAYKGKPLYTWIKDKAPGDITGDGVKEVWHLARP</sequence>
<dbReference type="RefSeq" id="WP_311758906.1">
    <property type="nucleotide sequence ID" value="NZ_JAVRQI010000005.1"/>
</dbReference>
<protein>
    <recommendedName>
        <fullName evidence="4">Lipoprotein with Yx(FWY)xxD motif</fullName>
    </recommendedName>
</protein>
<evidence type="ECO:0000256" key="1">
    <source>
        <dbReference type="SAM" id="SignalP"/>
    </source>
</evidence>
<comment type="caution">
    <text evidence="2">The sequence shown here is derived from an EMBL/GenBank/DDBJ whole genome shotgun (WGS) entry which is preliminary data.</text>
</comment>